<dbReference type="AlphaFoldDB" id="A0A2N5XX68"/>
<proteinExistence type="predicted"/>
<dbReference type="Proteomes" id="UP000234881">
    <property type="component" value="Unassembled WGS sequence"/>
</dbReference>
<keyword evidence="2" id="KW-1185">Reference proteome</keyword>
<accession>A0A2N5XX68</accession>
<sequence length="74" mass="8281">MTPCTLSFPCSIGDRVFSQRLGKAGNVIGLQKCENCGPKAFIEYLNNDGEPKTLWAFCDTLRAPINKEERETEQ</sequence>
<organism evidence="1 2">
    <name type="scientific">Cohaesibacter celericrescens</name>
    <dbReference type="NCBI Taxonomy" id="2067669"/>
    <lineage>
        <taxon>Bacteria</taxon>
        <taxon>Pseudomonadati</taxon>
        <taxon>Pseudomonadota</taxon>
        <taxon>Alphaproteobacteria</taxon>
        <taxon>Hyphomicrobiales</taxon>
        <taxon>Cohaesibacteraceae</taxon>
    </lineage>
</organism>
<dbReference type="RefSeq" id="WP_101532182.1">
    <property type="nucleotide sequence ID" value="NZ_PKUQ01000001.1"/>
</dbReference>
<comment type="caution">
    <text evidence="1">The sequence shown here is derived from an EMBL/GenBank/DDBJ whole genome shotgun (WGS) entry which is preliminary data.</text>
</comment>
<dbReference type="OrthoDB" id="9807246at2"/>
<gene>
    <name evidence="1" type="ORF">C0081_02390</name>
</gene>
<reference evidence="1 2" key="1">
    <citation type="submission" date="2018-01" db="EMBL/GenBank/DDBJ databases">
        <title>The draft genome sequence of Cohaesibacter sp. H1304.</title>
        <authorList>
            <person name="Wang N.-N."/>
            <person name="Du Z.-J."/>
        </authorList>
    </citation>
    <scope>NUCLEOTIDE SEQUENCE [LARGE SCALE GENOMIC DNA]</scope>
    <source>
        <strain evidence="1 2">H1304</strain>
    </source>
</reference>
<name>A0A2N5XX68_9HYPH</name>
<evidence type="ECO:0000313" key="1">
    <source>
        <dbReference type="EMBL" id="PLW79100.1"/>
    </source>
</evidence>
<dbReference type="EMBL" id="PKUQ01000001">
    <property type="protein sequence ID" value="PLW79100.1"/>
    <property type="molecule type" value="Genomic_DNA"/>
</dbReference>
<evidence type="ECO:0000313" key="2">
    <source>
        <dbReference type="Proteomes" id="UP000234881"/>
    </source>
</evidence>
<protein>
    <submittedName>
        <fullName evidence="1">Uncharacterized protein</fullName>
    </submittedName>
</protein>